<dbReference type="EMBL" id="JAULSV010000002">
    <property type="protein sequence ID" value="KAK0651214.1"/>
    <property type="molecule type" value="Genomic_DNA"/>
</dbReference>
<feature type="region of interest" description="Disordered" evidence="1">
    <location>
        <begin position="324"/>
        <end position="388"/>
    </location>
</feature>
<dbReference type="PANTHER" id="PTHR39466:SF1">
    <property type="entry name" value="RGS DOMAIN-CONTAINING PROTEIN"/>
    <property type="match status" value="1"/>
</dbReference>
<dbReference type="PANTHER" id="PTHR39466">
    <property type="entry name" value="RGS DOMAIN-CONTAINING PROTEIN"/>
    <property type="match status" value="1"/>
</dbReference>
<dbReference type="Gene3D" id="1.10.167.10">
    <property type="entry name" value="Regulator of G-protein Signalling 4, domain 2"/>
    <property type="match status" value="1"/>
</dbReference>
<keyword evidence="4" id="KW-1185">Reference proteome</keyword>
<evidence type="ECO:0000256" key="2">
    <source>
        <dbReference type="SAM" id="Phobius"/>
    </source>
</evidence>
<feature type="compositionally biased region" description="Low complexity" evidence="1">
    <location>
        <begin position="135"/>
        <end position="146"/>
    </location>
</feature>
<keyword evidence="2" id="KW-0812">Transmembrane</keyword>
<gene>
    <name evidence="3" type="ORF">B0T16DRAFT_453715</name>
</gene>
<accession>A0AA40CVZ4</accession>
<comment type="caution">
    <text evidence="3">The sequence shown here is derived from an EMBL/GenBank/DDBJ whole genome shotgun (WGS) entry which is preliminary data.</text>
</comment>
<proteinExistence type="predicted"/>
<evidence type="ECO:0000256" key="1">
    <source>
        <dbReference type="SAM" id="MobiDB-lite"/>
    </source>
</evidence>
<protein>
    <recommendedName>
        <fullName evidence="5">RGS domain-containing protein</fullName>
    </recommendedName>
</protein>
<dbReference type="Proteomes" id="UP001174936">
    <property type="component" value="Unassembled WGS sequence"/>
</dbReference>
<dbReference type="AlphaFoldDB" id="A0AA40CVZ4"/>
<dbReference type="SUPFAM" id="SSF48097">
    <property type="entry name" value="Regulator of G-protein signaling, RGS"/>
    <property type="match status" value="1"/>
</dbReference>
<evidence type="ECO:0000313" key="3">
    <source>
        <dbReference type="EMBL" id="KAK0651214.1"/>
    </source>
</evidence>
<feature type="region of interest" description="Disordered" evidence="1">
    <location>
        <begin position="119"/>
        <end position="169"/>
    </location>
</feature>
<evidence type="ECO:0000313" key="4">
    <source>
        <dbReference type="Proteomes" id="UP001174936"/>
    </source>
</evidence>
<name>A0AA40CVZ4_9PEZI</name>
<organism evidence="3 4">
    <name type="scientific">Cercophora newfieldiana</name>
    <dbReference type="NCBI Taxonomy" id="92897"/>
    <lineage>
        <taxon>Eukaryota</taxon>
        <taxon>Fungi</taxon>
        <taxon>Dikarya</taxon>
        <taxon>Ascomycota</taxon>
        <taxon>Pezizomycotina</taxon>
        <taxon>Sordariomycetes</taxon>
        <taxon>Sordariomycetidae</taxon>
        <taxon>Sordariales</taxon>
        <taxon>Lasiosphaeriaceae</taxon>
        <taxon>Cercophora</taxon>
    </lineage>
</organism>
<feature type="compositionally biased region" description="Acidic residues" evidence="1">
    <location>
        <begin position="119"/>
        <end position="128"/>
    </location>
</feature>
<feature type="transmembrane region" description="Helical" evidence="2">
    <location>
        <begin position="284"/>
        <end position="308"/>
    </location>
</feature>
<dbReference type="InterPro" id="IPR044926">
    <property type="entry name" value="RGS_subdomain_2"/>
</dbReference>
<keyword evidence="2" id="KW-1133">Transmembrane helix</keyword>
<evidence type="ECO:0008006" key="5">
    <source>
        <dbReference type="Google" id="ProtNLM"/>
    </source>
</evidence>
<dbReference type="InterPro" id="IPR036305">
    <property type="entry name" value="RGS_sf"/>
</dbReference>
<feature type="compositionally biased region" description="Low complexity" evidence="1">
    <location>
        <begin position="358"/>
        <end position="367"/>
    </location>
</feature>
<feature type="transmembrane region" description="Helical" evidence="2">
    <location>
        <begin position="250"/>
        <end position="272"/>
    </location>
</feature>
<feature type="transmembrane region" description="Helical" evidence="2">
    <location>
        <begin position="425"/>
        <end position="446"/>
    </location>
</feature>
<reference evidence="3" key="1">
    <citation type="submission" date="2023-06" db="EMBL/GenBank/DDBJ databases">
        <title>Genome-scale phylogeny and comparative genomics of the fungal order Sordariales.</title>
        <authorList>
            <consortium name="Lawrence Berkeley National Laboratory"/>
            <person name="Hensen N."/>
            <person name="Bonometti L."/>
            <person name="Westerberg I."/>
            <person name="Brannstrom I.O."/>
            <person name="Guillou S."/>
            <person name="Cros-Aarteil S."/>
            <person name="Calhoun S."/>
            <person name="Haridas S."/>
            <person name="Kuo A."/>
            <person name="Mondo S."/>
            <person name="Pangilinan J."/>
            <person name="Riley R."/>
            <person name="Labutti K."/>
            <person name="Andreopoulos B."/>
            <person name="Lipzen A."/>
            <person name="Chen C."/>
            <person name="Yanf M."/>
            <person name="Daum C."/>
            <person name="Ng V."/>
            <person name="Clum A."/>
            <person name="Steindorff A."/>
            <person name="Ohm R."/>
            <person name="Martin F."/>
            <person name="Silar P."/>
            <person name="Natvig D."/>
            <person name="Lalanne C."/>
            <person name="Gautier V."/>
            <person name="Ament-Velasquez S.L."/>
            <person name="Kruys A."/>
            <person name="Hutchinson M.I."/>
            <person name="Powell A.J."/>
            <person name="Barry K."/>
            <person name="Miller A.N."/>
            <person name="Grigoriev I.V."/>
            <person name="Debuchy R."/>
            <person name="Gladieux P."/>
            <person name="Thoren M.H."/>
            <person name="Johannesson H."/>
        </authorList>
    </citation>
    <scope>NUCLEOTIDE SEQUENCE</scope>
    <source>
        <strain evidence="3">SMH2532-1</strain>
    </source>
</reference>
<sequence>MEDFETAHQLEPAEPPRNIPKELAFEEVIKNRTAPPCSLNDFMDYLVYEEHNAESLQFFLWYYDYLQRWSQLLHRQKALSPMWDPEKATEPRSRFITYSHKRARSQKMNKIITIMEMESETLPEDPFADPEGRRSTSSMASSTHTSGPKTPSSVLLSPGESPKPDWQPFTIQPFRDEISRVVKQYIAESAPRQLNLAPKDRDSCLRAAQHTTHPSALLPAFLVAEANLRSHSHPNFISWATSNGNRPRILFLRLTGLLLVFLGILLDTFLILSRQNPFLRVTCLILWWPGLTILIAACKRLCVILHFYGERQLRPWELFTDAPPQENTLSDDDNESFPSLHEKNNSKSGGGFHKHSRMNSSLSSISSRGADPLRKPSLQPFGPKNDTADEQWASQYKNQSLIRKIVGETTPVQNTSLRLLQDRTVFLAVLWGGLLASALTAASLFVPAGNFYM</sequence>
<keyword evidence="2" id="KW-0472">Membrane</keyword>